<dbReference type="EMBL" id="CP028324">
    <property type="protein sequence ID" value="AVR94345.1"/>
    <property type="molecule type" value="Genomic_DNA"/>
</dbReference>
<feature type="compositionally biased region" description="Low complexity" evidence="1">
    <location>
        <begin position="36"/>
        <end position="45"/>
    </location>
</feature>
<reference evidence="2 3" key="1">
    <citation type="submission" date="2018-03" db="EMBL/GenBank/DDBJ databases">
        <title>Massilia armeniaca sp. nov., isolated from desert soil.</title>
        <authorList>
            <person name="Huang H."/>
            <person name="Ren M."/>
        </authorList>
    </citation>
    <scope>NUCLEOTIDE SEQUENCE [LARGE SCALE GENOMIC DNA]</scope>
    <source>
        <strain evidence="2 3">ZMN-3</strain>
    </source>
</reference>
<dbReference type="KEGG" id="masz:C9I28_00435"/>
<evidence type="ECO:0000256" key="1">
    <source>
        <dbReference type="SAM" id="MobiDB-lite"/>
    </source>
</evidence>
<protein>
    <submittedName>
        <fullName evidence="2">Uncharacterized protein</fullName>
    </submittedName>
</protein>
<evidence type="ECO:0000313" key="2">
    <source>
        <dbReference type="EMBL" id="AVR94345.1"/>
    </source>
</evidence>
<accession>A0A2R4C408</accession>
<organism evidence="2 3">
    <name type="scientific">Pseudoduganella armeniaca</name>
    <dbReference type="NCBI Taxonomy" id="2072590"/>
    <lineage>
        <taxon>Bacteria</taxon>
        <taxon>Pseudomonadati</taxon>
        <taxon>Pseudomonadota</taxon>
        <taxon>Betaproteobacteria</taxon>
        <taxon>Burkholderiales</taxon>
        <taxon>Oxalobacteraceae</taxon>
        <taxon>Telluria group</taxon>
        <taxon>Pseudoduganella</taxon>
    </lineage>
</organism>
<gene>
    <name evidence="2" type="ORF">C9I28_00435</name>
</gene>
<sequence length="274" mass="29701">MEPAPARQPPSSMATRPINQFNQVPVTAPPPPPRPVAGVPPRATPQQANVSMLPRAAIDSESGVRDGVAFQPKSLGRRHQATPRVGPQAQRQGNRGKGAADNERKPGRAALRNTGDDVALHMEAVEQTLDMLRDDSGRRGREELKAILAEQHEPIEQWRVLRDALAGVDDQNLSNYKKKVLREAIGEMMADVVDRDSSVRKALQESDVSGSLEAAVEGSAPKSARELRFLITEKGSIDKPLTPLTTLKAIIRHLGTENCEKAIATLCSQMLSGL</sequence>
<dbReference type="AlphaFoldDB" id="A0A2R4C408"/>
<feature type="compositionally biased region" description="Polar residues" evidence="1">
    <location>
        <begin position="9"/>
        <end position="23"/>
    </location>
</feature>
<proteinExistence type="predicted"/>
<feature type="region of interest" description="Disordered" evidence="1">
    <location>
        <begin position="1"/>
        <end position="110"/>
    </location>
</feature>
<keyword evidence="3" id="KW-1185">Reference proteome</keyword>
<evidence type="ECO:0000313" key="3">
    <source>
        <dbReference type="Proteomes" id="UP000240505"/>
    </source>
</evidence>
<dbReference type="Proteomes" id="UP000240505">
    <property type="component" value="Chromosome"/>
</dbReference>
<name>A0A2R4C408_9BURK</name>